<name>A0A7C0Z9J2_UNCW3</name>
<evidence type="ECO:0000256" key="1">
    <source>
        <dbReference type="ARBA" id="ARBA00022729"/>
    </source>
</evidence>
<dbReference type="Gene3D" id="2.70.70.10">
    <property type="entry name" value="Glucose Permease (Domain IIA)"/>
    <property type="match status" value="1"/>
</dbReference>
<evidence type="ECO:0000259" key="4">
    <source>
        <dbReference type="Pfam" id="PF24568"/>
    </source>
</evidence>
<dbReference type="Proteomes" id="UP000885847">
    <property type="component" value="Unassembled WGS sequence"/>
</dbReference>
<keyword evidence="1" id="KW-0732">Signal</keyword>
<protein>
    <submittedName>
        <fullName evidence="5">Uncharacterized protein</fullName>
    </submittedName>
</protein>
<feature type="coiled-coil region" evidence="2">
    <location>
        <begin position="17"/>
        <end position="82"/>
    </location>
</feature>
<dbReference type="PANTHER" id="PTHR21666:SF270">
    <property type="entry name" value="MUREIN HYDROLASE ACTIVATOR ENVC"/>
    <property type="match status" value="1"/>
</dbReference>
<evidence type="ECO:0000313" key="5">
    <source>
        <dbReference type="EMBL" id="HDI82900.1"/>
    </source>
</evidence>
<dbReference type="InterPro" id="IPR016047">
    <property type="entry name" value="M23ase_b-sheet_dom"/>
</dbReference>
<dbReference type="CDD" id="cd12797">
    <property type="entry name" value="M23_peptidase"/>
    <property type="match status" value="1"/>
</dbReference>
<comment type="caution">
    <text evidence="5">The sequence shown here is derived from an EMBL/GenBank/DDBJ whole genome shotgun (WGS) entry which is preliminary data.</text>
</comment>
<dbReference type="Pfam" id="PF01551">
    <property type="entry name" value="Peptidase_M23"/>
    <property type="match status" value="1"/>
</dbReference>
<reference evidence="5" key="1">
    <citation type="journal article" date="2020" name="mSystems">
        <title>Genome- and Community-Level Interaction Insights into Carbon Utilization and Element Cycling Functions of Hydrothermarchaeota in Hydrothermal Sediment.</title>
        <authorList>
            <person name="Zhou Z."/>
            <person name="Liu Y."/>
            <person name="Xu W."/>
            <person name="Pan J."/>
            <person name="Luo Z.H."/>
            <person name="Li M."/>
        </authorList>
    </citation>
    <scope>NUCLEOTIDE SEQUENCE [LARGE SCALE GENOMIC DNA]</scope>
    <source>
        <strain evidence="5">HyVt-102</strain>
    </source>
</reference>
<feature type="domain" description="M23ase beta-sheet core" evidence="3">
    <location>
        <begin position="265"/>
        <end position="359"/>
    </location>
</feature>
<evidence type="ECO:0000259" key="3">
    <source>
        <dbReference type="Pfam" id="PF01551"/>
    </source>
</evidence>
<feature type="domain" description="Peptidoglycan hydrolase PcsB coiled-coil" evidence="4">
    <location>
        <begin position="85"/>
        <end position="155"/>
    </location>
</feature>
<gene>
    <name evidence="5" type="ORF">ENF18_03800</name>
</gene>
<dbReference type="InterPro" id="IPR057309">
    <property type="entry name" value="PcsB_CC"/>
</dbReference>
<dbReference type="EMBL" id="DQWE01000178">
    <property type="protein sequence ID" value="HDI82900.1"/>
    <property type="molecule type" value="Genomic_DNA"/>
</dbReference>
<accession>A0A7C0Z9J2</accession>
<proteinExistence type="predicted"/>
<dbReference type="GO" id="GO:0004222">
    <property type="term" value="F:metalloendopeptidase activity"/>
    <property type="evidence" value="ECO:0007669"/>
    <property type="project" value="TreeGrafter"/>
</dbReference>
<evidence type="ECO:0000256" key="2">
    <source>
        <dbReference type="SAM" id="Coils"/>
    </source>
</evidence>
<feature type="non-terminal residue" evidence="5">
    <location>
        <position position="1"/>
    </location>
</feature>
<dbReference type="Pfam" id="PF24568">
    <property type="entry name" value="CC_PcsB"/>
    <property type="match status" value="1"/>
</dbReference>
<sequence>LRTLIFLVLLLIAQSPEQRLQELRKKLADERKTVQELRTKETGILRSIQEIDNEISLTRRLINELKKQEENLSEEITTIQAVMAKIDMKLHEKRKILQKRVREIYKYGKLHPLAVVLLSYSFSDAIKRIKYLAMIADRDRRVVQEILYLKKRLEDQSNSLQKKLKDLEEIRKEAEQEEENLKQQKEGKQKFLKDVSSKREKAERLAQEMKRAQRHLEKLIATIQETKYKKGEEFFKKKLLLWPVEGKIVGRFGLKRDEKYGTATRNNGIDISAPLGTEVKAIAPGKVVYASHFLGYGKMVIVDHGGNYISLYAHLSTISVEVGQEVLKGDIIGLVGDTGSVEEPVLHFEIRKSGKPVNPLKYLGKR</sequence>
<keyword evidence="2" id="KW-0175">Coiled coil</keyword>
<dbReference type="Gene3D" id="6.10.250.3150">
    <property type="match status" value="1"/>
</dbReference>
<dbReference type="FunFam" id="2.70.70.10:FF:000003">
    <property type="entry name" value="Murein hydrolase activator EnvC"/>
    <property type="match status" value="1"/>
</dbReference>
<dbReference type="PANTHER" id="PTHR21666">
    <property type="entry name" value="PEPTIDASE-RELATED"/>
    <property type="match status" value="1"/>
</dbReference>
<feature type="coiled-coil region" evidence="2">
    <location>
        <begin position="150"/>
        <end position="229"/>
    </location>
</feature>
<dbReference type="InterPro" id="IPR011055">
    <property type="entry name" value="Dup_hybrid_motif"/>
</dbReference>
<dbReference type="SUPFAM" id="SSF51261">
    <property type="entry name" value="Duplicated hybrid motif"/>
    <property type="match status" value="1"/>
</dbReference>
<dbReference type="InterPro" id="IPR050570">
    <property type="entry name" value="Cell_wall_metabolism_enzyme"/>
</dbReference>
<organism evidence="5">
    <name type="scientific">candidate division WOR-3 bacterium</name>
    <dbReference type="NCBI Taxonomy" id="2052148"/>
    <lineage>
        <taxon>Bacteria</taxon>
        <taxon>Bacteria division WOR-3</taxon>
    </lineage>
</organism>
<dbReference type="AlphaFoldDB" id="A0A7C0Z9J2"/>